<dbReference type="InterPro" id="IPR002104">
    <property type="entry name" value="Integrase_catalytic"/>
</dbReference>
<evidence type="ECO:0000313" key="5">
    <source>
        <dbReference type="Proteomes" id="UP001597182"/>
    </source>
</evidence>
<evidence type="ECO:0000256" key="2">
    <source>
        <dbReference type="SAM" id="MobiDB-lite"/>
    </source>
</evidence>
<feature type="region of interest" description="Disordered" evidence="2">
    <location>
        <begin position="103"/>
        <end position="125"/>
    </location>
</feature>
<protein>
    <submittedName>
        <fullName evidence="4">Tyrosine-type recombinase/integrase</fullName>
    </submittedName>
</protein>
<evidence type="ECO:0000313" key="4">
    <source>
        <dbReference type="EMBL" id="MFD1237151.1"/>
    </source>
</evidence>
<gene>
    <name evidence="4" type="ORF">ACFQ34_28035</name>
</gene>
<name>A0ABW3VPU8_9PSEU</name>
<reference evidence="5" key="1">
    <citation type="journal article" date="2019" name="Int. J. Syst. Evol. Microbiol.">
        <title>The Global Catalogue of Microorganisms (GCM) 10K type strain sequencing project: providing services to taxonomists for standard genome sequencing and annotation.</title>
        <authorList>
            <consortium name="The Broad Institute Genomics Platform"/>
            <consortium name="The Broad Institute Genome Sequencing Center for Infectious Disease"/>
            <person name="Wu L."/>
            <person name="Ma J."/>
        </authorList>
    </citation>
    <scope>NUCLEOTIDE SEQUENCE [LARGE SCALE GENOMIC DNA]</scope>
    <source>
        <strain evidence="5">CCUG 49018</strain>
    </source>
</reference>
<sequence>MPSASLVRAGLLSGVDRRAAGWEAQWTDADGVKHAEVLRTQAAAVHHVARNQHGGLRFHDLRHSYATWLVDDGVPPNMVQRVLGHERSSTTLDLYTRRTDDGDRILRALDDPDDDEPDDPVPAPA</sequence>
<proteinExistence type="predicted"/>
<evidence type="ECO:0000259" key="3">
    <source>
        <dbReference type="PROSITE" id="PS51898"/>
    </source>
</evidence>
<feature type="domain" description="Tyr recombinase" evidence="3">
    <location>
        <begin position="1"/>
        <end position="110"/>
    </location>
</feature>
<dbReference type="InterPro" id="IPR011010">
    <property type="entry name" value="DNA_brk_join_enz"/>
</dbReference>
<organism evidence="4 5">
    <name type="scientific">Pseudonocardia benzenivorans</name>
    <dbReference type="NCBI Taxonomy" id="228005"/>
    <lineage>
        <taxon>Bacteria</taxon>
        <taxon>Bacillati</taxon>
        <taxon>Actinomycetota</taxon>
        <taxon>Actinomycetes</taxon>
        <taxon>Pseudonocardiales</taxon>
        <taxon>Pseudonocardiaceae</taxon>
        <taxon>Pseudonocardia</taxon>
    </lineage>
</organism>
<dbReference type="Gene3D" id="1.10.443.10">
    <property type="entry name" value="Intergrase catalytic core"/>
    <property type="match status" value="1"/>
</dbReference>
<evidence type="ECO:0000256" key="1">
    <source>
        <dbReference type="ARBA" id="ARBA00023172"/>
    </source>
</evidence>
<comment type="caution">
    <text evidence="4">The sequence shown here is derived from an EMBL/GenBank/DDBJ whole genome shotgun (WGS) entry which is preliminary data.</text>
</comment>
<keyword evidence="1" id="KW-0233">DNA recombination</keyword>
<dbReference type="SUPFAM" id="SSF56349">
    <property type="entry name" value="DNA breaking-rejoining enzymes"/>
    <property type="match status" value="1"/>
</dbReference>
<keyword evidence="5" id="KW-1185">Reference proteome</keyword>
<dbReference type="PROSITE" id="PS51898">
    <property type="entry name" value="TYR_RECOMBINASE"/>
    <property type="match status" value="1"/>
</dbReference>
<dbReference type="Proteomes" id="UP001597182">
    <property type="component" value="Unassembled WGS sequence"/>
</dbReference>
<accession>A0ABW3VPU8</accession>
<dbReference type="InterPro" id="IPR013762">
    <property type="entry name" value="Integrase-like_cat_sf"/>
</dbReference>
<dbReference type="RefSeq" id="WP_346091688.1">
    <property type="nucleotide sequence ID" value="NZ_BAABKS010000031.1"/>
</dbReference>
<dbReference type="EMBL" id="JBHTMB010000270">
    <property type="protein sequence ID" value="MFD1237151.1"/>
    <property type="molecule type" value="Genomic_DNA"/>
</dbReference>
<dbReference type="Pfam" id="PF00589">
    <property type="entry name" value="Phage_integrase"/>
    <property type="match status" value="1"/>
</dbReference>